<keyword evidence="8" id="KW-1133">Transmembrane helix</keyword>
<dbReference type="SUPFAM" id="SSF111469">
    <property type="entry name" value="Geminin coiled-coil domain"/>
    <property type="match status" value="1"/>
</dbReference>
<dbReference type="GO" id="GO:0005634">
    <property type="term" value="C:nucleus"/>
    <property type="evidence" value="ECO:0007669"/>
    <property type="project" value="UniProtKB-SubCell"/>
</dbReference>
<proteinExistence type="inferred from homology"/>
<keyword evidence="8" id="KW-0472">Membrane</keyword>
<feature type="coiled-coil region" evidence="6">
    <location>
        <begin position="245"/>
        <end position="279"/>
    </location>
</feature>
<evidence type="ECO:0000256" key="5">
    <source>
        <dbReference type="ARBA" id="ARBA00023306"/>
    </source>
</evidence>
<comment type="subcellular location">
    <subcellularLocation>
        <location evidence="1">Nucleus</location>
    </subcellularLocation>
</comment>
<dbReference type="Pfam" id="PF07412">
    <property type="entry name" value="Geminin"/>
    <property type="match status" value="1"/>
</dbReference>
<dbReference type="AlphaFoldDB" id="A0A3M6V261"/>
<dbReference type="OrthoDB" id="10043826at2759"/>
<organism evidence="9 10">
    <name type="scientific">Pocillopora damicornis</name>
    <name type="common">Cauliflower coral</name>
    <name type="synonym">Millepora damicornis</name>
    <dbReference type="NCBI Taxonomy" id="46731"/>
    <lineage>
        <taxon>Eukaryota</taxon>
        <taxon>Metazoa</taxon>
        <taxon>Cnidaria</taxon>
        <taxon>Anthozoa</taxon>
        <taxon>Hexacorallia</taxon>
        <taxon>Scleractinia</taxon>
        <taxon>Astrocoeniina</taxon>
        <taxon>Pocilloporidae</taxon>
        <taxon>Pocillopora</taxon>
    </lineage>
</organism>
<dbReference type="GO" id="GO:0008156">
    <property type="term" value="P:negative regulation of DNA replication"/>
    <property type="evidence" value="ECO:0007669"/>
    <property type="project" value="TreeGrafter"/>
</dbReference>
<keyword evidence="3 6" id="KW-0175">Coiled coil</keyword>
<sequence length="311" mass="34779">MIYQHIIVVITMVMLIIIISCDSFVIARWNLPARFKTMADNESDKISFALPIEKLPFESDTPKSSFICDENCSPNPGEVFTMRNHSKVASVLFSPPRTSRVGEGKLKPKSFSTSLYSSPTRKTKLSGVEKEKRKTLQVLQPAASGNGTLVGSRGVVRHSEMKSKKGKSSPTLKLKQQKIKILHKSGNGSSSTLADSSDSDTAVSSARENTKSPHGEPFDEAIALMISGKWLLLYPPPERYWELLAEERRLALQEALEENERIHKELEELRERNKSLEEIAGQAEYFASLYQMVMEGEVPDIESSDNDEEVD</sequence>
<dbReference type="GO" id="GO:0045786">
    <property type="term" value="P:negative regulation of cell cycle"/>
    <property type="evidence" value="ECO:0007669"/>
    <property type="project" value="TreeGrafter"/>
</dbReference>
<evidence type="ECO:0000256" key="6">
    <source>
        <dbReference type="SAM" id="Coils"/>
    </source>
</evidence>
<evidence type="ECO:0008006" key="11">
    <source>
        <dbReference type="Google" id="ProtNLM"/>
    </source>
</evidence>
<comment type="similarity">
    <text evidence="2">Belongs to the geminin family.</text>
</comment>
<evidence type="ECO:0000256" key="3">
    <source>
        <dbReference type="ARBA" id="ARBA00023054"/>
    </source>
</evidence>
<dbReference type="PANTHER" id="PTHR13372:SF5">
    <property type="entry name" value="GEMININ"/>
    <property type="match status" value="1"/>
</dbReference>
<dbReference type="InterPro" id="IPR022786">
    <property type="entry name" value="Geminin/Multicilin"/>
</dbReference>
<comment type="caution">
    <text evidence="9">The sequence shown here is derived from an EMBL/GenBank/DDBJ whole genome shotgun (WGS) entry which is preliminary data.</text>
</comment>
<dbReference type="Gene3D" id="1.20.5.1180">
    <property type="entry name" value="Geminin coiled-coil domain"/>
    <property type="match status" value="1"/>
</dbReference>
<evidence type="ECO:0000256" key="4">
    <source>
        <dbReference type="ARBA" id="ARBA00023242"/>
    </source>
</evidence>
<keyword evidence="5" id="KW-0131">Cell cycle</keyword>
<dbReference type="CDD" id="cd22589">
    <property type="entry name" value="geminin_CC"/>
    <property type="match status" value="1"/>
</dbReference>
<feature type="transmembrane region" description="Helical" evidence="8">
    <location>
        <begin position="6"/>
        <end position="27"/>
    </location>
</feature>
<reference evidence="9 10" key="1">
    <citation type="journal article" date="2018" name="Sci. Rep.">
        <title>Comparative analysis of the Pocillopora damicornis genome highlights role of immune system in coral evolution.</title>
        <authorList>
            <person name="Cunning R."/>
            <person name="Bay R.A."/>
            <person name="Gillette P."/>
            <person name="Baker A.C."/>
            <person name="Traylor-Knowles N."/>
        </authorList>
    </citation>
    <scope>NUCLEOTIDE SEQUENCE [LARGE SCALE GENOMIC DNA]</scope>
    <source>
        <strain evidence="9">RSMAS</strain>
        <tissue evidence="9">Whole animal</tissue>
    </source>
</reference>
<keyword evidence="10" id="KW-1185">Reference proteome</keyword>
<feature type="region of interest" description="Disordered" evidence="7">
    <location>
        <begin position="112"/>
        <end position="216"/>
    </location>
</feature>
<gene>
    <name evidence="9" type="ORF">pdam_00010478</name>
</gene>
<evidence type="ECO:0000256" key="2">
    <source>
        <dbReference type="ARBA" id="ARBA00007979"/>
    </source>
</evidence>
<dbReference type="Proteomes" id="UP000275408">
    <property type="component" value="Unassembled WGS sequence"/>
</dbReference>
<dbReference type="EMBL" id="RCHS01000299">
    <property type="protein sequence ID" value="RMX59648.1"/>
    <property type="molecule type" value="Genomic_DNA"/>
</dbReference>
<feature type="compositionally biased region" description="Low complexity" evidence="7">
    <location>
        <begin position="189"/>
        <end position="206"/>
    </location>
</feature>
<evidence type="ECO:0000313" key="9">
    <source>
        <dbReference type="EMBL" id="RMX59648.1"/>
    </source>
</evidence>
<evidence type="ECO:0000313" key="10">
    <source>
        <dbReference type="Proteomes" id="UP000275408"/>
    </source>
</evidence>
<evidence type="ECO:0000256" key="1">
    <source>
        <dbReference type="ARBA" id="ARBA00004123"/>
    </source>
</evidence>
<evidence type="ECO:0000256" key="8">
    <source>
        <dbReference type="SAM" id="Phobius"/>
    </source>
</evidence>
<keyword evidence="4" id="KW-0539">Nucleus</keyword>
<accession>A0A3M6V261</accession>
<evidence type="ECO:0000256" key="7">
    <source>
        <dbReference type="SAM" id="MobiDB-lite"/>
    </source>
</evidence>
<dbReference type="STRING" id="46731.A0A3M6V261"/>
<protein>
    <recommendedName>
        <fullName evidence="11">Geminin</fullName>
    </recommendedName>
</protein>
<keyword evidence="8" id="KW-0812">Transmembrane</keyword>
<dbReference type="PANTHER" id="PTHR13372">
    <property type="entry name" value="GEMININ"/>
    <property type="match status" value="1"/>
</dbReference>
<name>A0A3M6V261_POCDA</name>